<sequence length="84" mass="9403">MAPVPLSFSFSFSLSPQFSAEPSKWCRQTSYCVAFHFRDQERKSTSSHNLGADGNSLGNKKKKKRERESQISPLNGIVHATLQS</sequence>
<reference evidence="2 3" key="1">
    <citation type="submission" date="2018-03" db="EMBL/GenBank/DDBJ databases">
        <authorList>
            <person name="Guldener U."/>
        </authorList>
    </citation>
    <scope>NUCLEOTIDE SEQUENCE [LARGE SCALE GENOMIC DNA]</scope>
    <source>
        <strain evidence="2 3">NBRC100155</strain>
    </source>
</reference>
<dbReference type="EMBL" id="OOIN01000031">
    <property type="protein sequence ID" value="SPO30140.1"/>
    <property type="molecule type" value="Genomic_DNA"/>
</dbReference>
<gene>
    <name evidence="2" type="ORF">UTRI_05979</name>
</gene>
<proteinExistence type="predicted"/>
<protein>
    <submittedName>
        <fullName evidence="2">Uncharacterized protein</fullName>
    </submittedName>
</protein>
<feature type="region of interest" description="Disordered" evidence="1">
    <location>
        <begin position="42"/>
        <end position="84"/>
    </location>
</feature>
<evidence type="ECO:0000313" key="2">
    <source>
        <dbReference type="EMBL" id="SPO30140.1"/>
    </source>
</evidence>
<accession>A0A5C3EIT6</accession>
<evidence type="ECO:0000313" key="3">
    <source>
        <dbReference type="Proteomes" id="UP000324022"/>
    </source>
</evidence>
<dbReference type="AlphaFoldDB" id="A0A5C3EIT6"/>
<organism evidence="2 3">
    <name type="scientific">Ustilago trichophora</name>
    <dbReference type="NCBI Taxonomy" id="86804"/>
    <lineage>
        <taxon>Eukaryota</taxon>
        <taxon>Fungi</taxon>
        <taxon>Dikarya</taxon>
        <taxon>Basidiomycota</taxon>
        <taxon>Ustilaginomycotina</taxon>
        <taxon>Ustilaginomycetes</taxon>
        <taxon>Ustilaginales</taxon>
        <taxon>Ustilaginaceae</taxon>
        <taxon>Ustilago</taxon>
    </lineage>
</organism>
<name>A0A5C3EIT6_9BASI</name>
<keyword evidence="3" id="KW-1185">Reference proteome</keyword>
<dbReference type="Proteomes" id="UP000324022">
    <property type="component" value="Unassembled WGS sequence"/>
</dbReference>
<evidence type="ECO:0000256" key="1">
    <source>
        <dbReference type="SAM" id="MobiDB-lite"/>
    </source>
</evidence>